<evidence type="ECO:0000313" key="2">
    <source>
        <dbReference type="Proteomes" id="UP000029917"/>
    </source>
</evidence>
<dbReference type="STRING" id="690417.IC63_04825"/>
<name>A0A099FDF5_9RHOB</name>
<keyword evidence="2" id="KW-1185">Reference proteome</keyword>
<organism evidence="1 2">
    <name type="scientific">Paracoccus sphaerophysae</name>
    <dbReference type="NCBI Taxonomy" id="690417"/>
    <lineage>
        <taxon>Bacteria</taxon>
        <taxon>Pseudomonadati</taxon>
        <taxon>Pseudomonadota</taxon>
        <taxon>Alphaproteobacteria</taxon>
        <taxon>Rhodobacterales</taxon>
        <taxon>Paracoccaceae</taxon>
        <taxon>Paracoccus</taxon>
    </lineage>
</organism>
<dbReference type="EMBL" id="JRKS01000009">
    <property type="protein sequence ID" value="KGJ08534.1"/>
    <property type="molecule type" value="Genomic_DNA"/>
</dbReference>
<dbReference type="RefSeq" id="WP_036717377.1">
    <property type="nucleotide sequence ID" value="NZ_JRKS01000009.1"/>
</dbReference>
<evidence type="ECO:0008006" key="3">
    <source>
        <dbReference type="Google" id="ProtNLM"/>
    </source>
</evidence>
<sequence>MRAQLLGLCRFSYLGGRGFQVEHQSLAERRAFLYDPARLKRRWDWFQAVTLPGLTAQTDPDFTMVVMTGPDLPSPWLDRLHALSAAHPQIRVELVPPMEHHRAACAAAIRPHIDPGAAWVGQFKHDDDDGLAVDFVQRARRDLRLAMPMLRRDGRSYCDYMKGIILRATETGVEALPRHVYVTGVALVVWQPPEAPETCIDFEHWRIGSHMNGIAVNDRPMFVRAVHHDNDSGALGPNYPWTDPPADLAPILKRRFGIDLAALDAAARTAALPGADRPKWGR</sequence>
<comment type="caution">
    <text evidence="1">The sequence shown here is derived from an EMBL/GenBank/DDBJ whole genome shotgun (WGS) entry which is preliminary data.</text>
</comment>
<gene>
    <name evidence="1" type="ORF">IC63_04825</name>
</gene>
<evidence type="ECO:0000313" key="1">
    <source>
        <dbReference type="EMBL" id="KGJ08534.1"/>
    </source>
</evidence>
<dbReference type="Proteomes" id="UP000029917">
    <property type="component" value="Unassembled WGS sequence"/>
</dbReference>
<dbReference type="Pfam" id="PF11316">
    <property type="entry name" value="Rhamno_transf"/>
    <property type="match status" value="1"/>
</dbReference>
<reference evidence="1 2" key="2">
    <citation type="submission" date="2014-10" db="EMBL/GenBank/DDBJ databases">
        <title>Paracoccus sanguinis sp. nov., isolated from clinical specimens of New York State patients.</title>
        <authorList>
            <person name="Mingle L.A."/>
            <person name="Cole J.A."/>
            <person name="Lapierre P."/>
            <person name="Musser K.A."/>
        </authorList>
    </citation>
    <scope>NUCLEOTIDE SEQUENCE [LARGE SCALE GENOMIC DNA]</scope>
    <source>
        <strain evidence="1 2">HAMBI 3106</strain>
    </source>
</reference>
<protein>
    <recommendedName>
        <fullName evidence="3">Rhamnosyl transferase</fullName>
    </recommendedName>
</protein>
<proteinExistence type="predicted"/>
<reference evidence="1 2" key="1">
    <citation type="submission" date="2014-09" db="EMBL/GenBank/DDBJ databases">
        <authorList>
            <person name="McGinnis J.M."/>
            <person name="Wolfgang W.J."/>
        </authorList>
    </citation>
    <scope>NUCLEOTIDE SEQUENCE [LARGE SCALE GENOMIC DNA]</scope>
    <source>
        <strain evidence="1 2">HAMBI 3106</strain>
    </source>
</reference>
<dbReference type="OrthoDB" id="9771846at2"/>
<accession>A0A099FDF5</accession>
<dbReference type="InterPro" id="IPR021466">
    <property type="entry name" value="Put_rhamnosyl_transferase"/>
</dbReference>
<dbReference type="AlphaFoldDB" id="A0A099FDF5"/>